<dbReference type="EMBL" id="CP025746">
    <property type="protein sequence ID" value="QAA34674.1"/>
    <property type="molecule type" value="Genomic_DNA"/>
</dbReference>
<dbReference type="PANTHER" id="PTHR33678:SF1">
    <property type="entry name" value="BLL1576 PROTEIN"/>
    <property type="match status" value="1"/>
</dbReference>
<evidence type="ECO:0000259" key="3">
    <source>
        <dbReference type="Pfam" id="PF13005"/>
    </source>
</evidence>
<dbReference type="InterPro" id="IPR024474">
    <property type="entry name" value="Znf_dom_IS66"/>
</dbReference>
<evidence type="ECO:0000313" key="5">
    <source>
        <dbReference type="EMBL" id="QAA34674.1"/>
    </source>
</evidence>
<accession>A0A3R5R1N0</accession>
<dbReference type="Pfam" id="PF20042">
    <property type="entry name" value="DUF6444"/>
    <property type="match status" value="1"/>
</dbReference>
<feature type="domain" description="DUF6444" evidence="4">
    <location>
        <begin position="23"/>
        <end position="97"/>
    </location>
</feature>
<evidence type="ECO:0000313" key="6">
    <source>
        <dbReference type="Proteomes" id="UP000286268"/>
    </source>
</evidence>
<feature type="compositionally biased region" description="Low complexity" evidence="1">
    <location>
        <begin position="57"/>
        <end position="69"/>
    </location>
</feature>
<dbReference type="Pfam" id="PF03050">
    <property type="entry name" value="DDE_Tnp_IS66"/>
    <property type="match status" value="1"/>
</dbReference>
<gene>
    <name evidence="5" type="ORF">C1I91_25260</name>
</gene>
<dbReference type="NCBIfam" id="NF033517">
    <property type="entry name" value="transpos_IS66"/>
    <property type="match status" value="1"/>
</dbReference>
<dbReference type="AlphaFoldDB" id="A0A3R5R1N0"/>
<feature type="domain" description="Transposase IS66 central" evidence="2">
    <location>
        <begin position="174"/>
        <end position="453"/>
    </location>
</feature>
<dbReference type="PANTHER" id="PTHR33678">
    <property type="entry name" value="BLL1576 PROTEIN"/>
    <property type="match status" value="1"/>
</dbReference>
<reference evidence="5 6" key="1">
    <citation type="submission" date="2018-01" db="EMBL/GenBank/DDBJ databases">
        <title>Genome Sequencing and Assembly of Anaerobacter polyendosporus strain CT4.</title>
        <authorList>
            <person name="Tachaapaikoon C."/>
            <person name="Sutheeworapong S."/>
            <person name="Jenjaroenpun P."/>
            <person name="Wongsurawat T."/>
            <person name="Nookeaw I."/>
            <person name="Cheawchanlertfa P."/>
            <person name="Kosugi A."/>
            <person name="Cheevadhanarak S."/>
            <person name="Ratanakhanokchai K."/>
        </authorList>
    </citation>
    <scope>NUCLEOTIDE SEQUENCE [LARGE SCALE GENOMIC DNA]</scope>
    <source>
        <strain evidence="5 6">CT4</strain>
    </source>
</reference>
<feature type="domain" description="Transposase IS66 zinc-finger binding" evidence="3">
    <location>
        <begin position="114"/>
        <end position="158"/>
    </location>
</feature>
<sequence length="490" mass="55600">MSEGKIIEIYNQGLTQVMSVIRELTNEIKSLNSQVETLSKDNKALSNRVKSLESQVNKNSNNSSKPPSSDGFKKKTKSLRVKTDKNPGGQEGHEGKTLELNDNPDEIIIHTVDKCDICGTSLQDVKSERNIIRQVVDIPEIEVKVVEHRAEIKKCPKCRRKNTGKFPEGITNTVQYGEKIKAVSVYLTQYQLIPYKRGAELISDLFDINLSQGSMVNFNESCHENLKPIEKNIKASLINSQGAVHFDETGLAIDKKRQWLHVASNERYTYYEAHEKRGKEAVDSIGILPNFIGTAVHDCWKTYLQYTDCDHSLCNAHILRELNGISDLEKQSWAEPMKNLLIEIKKEVDLNWNIANALTLDKIEAFEKRYTQILEDGFKEDYIANSESYAKKKAKKSASLNLLNRLSTYREQILAFMHDFDIPFDNNLAERDLRMAKVKQKISGTFRSVSGAKAFTRIRGYVSTVRKQGMNALKCINSTFTENPVDPTLA</sequence>
<proteinExistence type="predicted"/>
<feature type="region of interest" description="Disordered" evidence="1">
    <location>
        <begin position="49"/>
        <end position="99"/>
    </location>
</feature>
<dbReference type="InterPro" id="IPR052344">
    <property type="entry name" value="Transposase-related"/>
</dbReference>
<keyword evidence="6" id="KW-1185">Reference proteome</keyword>
<dbReference type="Proteomes" id="UP000286268">
    <property type="component" value="Chromosome"/>
</dbReference>
<dbReference type="RefSeq" id="WP_128215385.1">
    <property type="nucleotide sequence ID" value="NZ_CP025746.1"/>
</dbReference>
<feature type="compositionally biased region" description="Basic and acidic residues" evidence="1">
    <location>
        <begin position="81"/>
        <end position="99"/>
    </location>
</feature>
<protein>
    <submittedName>
        <fullName evidence="5">Transposase</fullName>
    </submittedName>
</protein>
<dbReference type="Pfam" id="PF13005">
    <property type="entry name" value="zf-IS66"/>
    <property type="match status" value="1"/>
</dbReference>
<evidence type="ECO:0000256" key="1">
    <source>
        <dbReference type="SAM" id="MobiDB-lite"/>
    </source>
</evidence>
<dbReference type="InterPro" id="IPR045618">
    <property type="entry name" value="DUF6444"/>
</dbReference>
<dbReference type="KEGG" id="cmah:C1I91_25260"/>
<dbReference type="OrthoDB" id="2051688at2"/>
<evidence type="ECO:0000259" key="2">
    <source>
        <dbReference type="Pfam" id="PF03050"/>
    </source>
</evidence>
<evidence type="ECO:0000259" key="4">
    <source>
        <dbReference type="Pfam" id="PF20042"/>
    </source>
</evidence>
<dbReference type="InterPro" id="IPR004291">
    <property type="entry name" value="Transposase_IS66_central"/>
</dbReference>
<organism evidence="5 6">
    <name type="scientific">Clostridium manihotivorum</name>
    <dbReference type="NCBI Taxonomy" id="2320868"/>
    <lineage>
        <taxon>Bacteria</taxon>
        <taxon>Bacillati</taxon>
        <taxon>Bacillota</taxon>
        <taxon>Clostridia</taxon>
        <taxon>Eubacteriales</taxon>
        <taxon>Clostridiaceae</taxon>
        <taxon>Clostridium</taxon>
    </lineage>
</organism>
<name>A0A3R5R1N0_9CLOT</name>